<dbReference type="EMBL" id="CP058937">
    <property type="protein sequence ID" value="QLI73505.1"/>
    <property type="molecule type" value="Genomic_DNA"/>
</dbReference>
<dbReference type="Proteomes" id="UP000510686">
    <property type="component" value="Chromosome 6"/>
</dbReference>
<dbReference type="RefSeq" id="XP_065987678.1">
    <property type="nucleotide sequence ID" value="XM_066131484.1"/>
</dbReference>
<dbReference type="KEGG" id="mbrn:90968147"/>
<sequence length="104" mass="11461">MGIQLCRAWDGGNGGGEVNIIVSGDGKTNALEELIVDLDKNAITRRIPLKGRHSYIDAQDMQAADPQVQDEINKFDLPPGSTVRVKPWAYATDGMNDMTQRVKY</sequence>
<dbReference type="Gene3D" id="3.10.450.40">
    <property type="match status" value="1"/>
</dbReference>
<dbReference type="SUPFAM" id="SSF54416">
    <property type="entry name" value="Amine oxidase N-terminal region"/>
    <property type="match status" value="1"/>
</dbReference>
<organism evidence="1 2">
    <name type="scientific">Metarhizium brunneum</name>
    <dbReference type="NCBI Taxonomy" id="500148"/>
    <lineage>
        <taxon>Eukaryota</taxon>
        <taxon>Fungi</taxon>
        <taxon>Dikarya</taxon>
        <taxon>Ascomycota</taxon>
        <taxon>Pezizomycotina</taxon>
        <taxon>Sordariomycetes</taxon>
        <taxon>Hypocreomycetidae</taxon>
        <taxon>Hypocreales</taxon>
        <taxon>Clavicipitaceae</taxon>
        <taxon>Metarhizium</taxon>
    </lineage>
</organism>
<dbReference type="OrthoDB" id="5421007at2759"/>
<dbReference type="GeneID" id="90968147"/>
<keyword evidence="2" id="KW-1185">Reference proteome</keyword>
<evidence type="ECO:0000313" key="1">
    <source>
        <dbReference type="EMBL" id="QLI73505.1"/>
    </source>
</evidence>
<proteinExistence type="predicted"/>
<dbReference type="AlphaFoldDB" id="A0A7D5Z5I5"/>
<name>A0A7D5Z5I5_9HYPO</name>
<dbReference type="GO" id="GO:0048038">
    <property type="term" value="F:quinone binding"/>
    <property type="evidence" value="ECO:0007669"/>
    <property type="project" value="InterPro"/>
</dbReference>
<protein>
    <submittedName>
        <fullName evidence="1">Uncharacterized protein</fullName>
    </submittedName>
</protein>
<gene>
    <name evidence="1" type="ORF">G6M90_00g094670</name>
</gene>
<evidence type="ECO:0000313" key="2">
    <source>
        <dbReference type="Proteomes" id="UP000510686"/>
    </source>
</evidence>
<reference evidence="1 2" key="1">
    <citation type="submission" date="2020-07" db="EMBL/GenBank/DDBJ databases">
        <title>Telomere length de novo assembly of all 7 chromosomes of the fungus, Metarhizium brunneum, using a novel assembly pipeline.</title>
        <authorList>
            <person name="Saud z."/>
            <person name="Kortsinoglou A."/>
            <person name="Kouvelis V.N."/>
            <person name="Butt T.M."/>
        </authorList>
    </citation>
    <scope>NUCLEOTIDE SEQUENCE [LARGE SCALE GENOMIC DNA]</scope>
    <source>
        <strain evidence="1 2">4556</strain>
    </source>
</reference>
<dbReference type="GO" id="GO:0005507">
    <property type="term" value="F:copper ion binding"/>
    <property type="evidence" value="ECO:0007669"/>
    <property type="project" value="InterPro"/>
</dbReference>
<dbReference type="InterPro" id="IPR016182">
    <property type="entry name" value="Cu_amine_oxidase_N-reg"/>
</dbReference>
<dbReference type="GO" id="GO:0008131">
    <property type="term" value="F:primary methylamine oxidase activity"/>
    <property type="evidence" value="ECO:0007669"/>
    <property type="project" value="InterPro"/>
</dbReference>
<dbReference type="GO" id="GO:0009308">
    <property type="term" value="P:amine metabolic process"/>
    <property type="evidence" value="ECO:0007669"/>
    <property type="project" value="InterPro"/>
</dbReference>
<accession>A0A7D5Z5I5</accession>